<protein>
    <submittedName>
        <fullName evidence="2">Uncharacterized protein</fullName>
    </submittedName>
</protein>
<feature type="chain" id="PRO_5035464749" evidence="1">
    <location>
        <begin position="19"/>
        <end position="252"/>
    </location>
</feature>
<evidence type="ECO:0000256" key="1">
    <source>
        <dbReference type="SAM" id="SignalP"/>
    </source>
</evidence>
<keyword evidence="1" id="KW-0732">Signal</keyword>
<name>A0A8K0X7X7_9PEZI</name>
<dbReference type="EMBL" id="JAGPXD010000002">
    <property type="protein sequence ID" value="KAH7368401.1"/>
    <property type="molecule type" value="Genomic_DNA"/>
</dbReference>
<proteinExistence type="predicted"/>
<keyword evidence="3" id="KW-1185">Reference proteome</keyword>
<dbReference type="AlphaFoldDB" id="A0A8K0X7X7"/>
<comment type="caution">
    <text evidence="2">The sequence shown here is derived from an EMBL/GenBank/DDBJ whole genome shotgun (WGS) entry which is preliminary data.</text>
</comment>
<evidence type="ECO:0000313" key="3">
    <source>
        <dbReference type="Proteomes" id="UP000813385"/>
    </source>
</evidence>
<accession>A0A8K0X7X7</accession>
<dbReference type="Proteomes" id="UP000813385">
    <property type="component" value="Unassembled WGS sequence"/>
</dbReference>
<feature type="signal peptide" evidence="1">
    <location>
        <begin position="1"/>
        <end position="18"/>
    </location>
</feature>
<evidence type="ECO:0000313" key="2">
    <source>
        <dbReference type="EMBL" id="KAH7368401.1"/>
    </source>
</evidence>
<reference evidence="2" key="1">
    <citation type="journal article" date="2021" name="Nat. Commun.">
        <title>Genetic determinants of endophytism in the Arabidopsis root mycobiome.</title>
        <authorList>
            <person name="Mesny F."/>
            <person name="Miyauchi S."/>
            <person name="Thiergart T."/>
            <person name="Pickel B."/>
            <person name="Atanasova L."/>
            <person name="Karlsson M."/>
            <person name="Huettel B."/>
            <person name="Barry K.W."/>
            <person name="Haridas S."/>
            <person name="Chen C."/>
            <person name="Bauer D."/>
            <person name="Andreopoulos W."/>
            <person name="Pangilinan J."/>
            <person name="LaButti K."/>
            <person name="Riley R."/>
            <person name="Lipzen A."/>
            <person name="Clum A."/>
            <person name="Drula E."/>
            <person name="Henrissat B."/>
            <person name="Kohler A."/>
            <person name="Grigoriev I.V."/>
            <person name="Martin F.M."/>
            <person name="Hacquard S."/>
        </authorList>
    </citation>
    <scope>NUCLEOTIDE SEQUENCE</scope>
    <source>
        <strain evidence="2">MPI-CAGE-AT-0016</strain>
    </source>
</reference>
<organism evidence="2 3">
    <name type="scientific">Plectosphaerella cucumerina</name>
    <dbReference type="NCBI Taxonomy" id="40658"/>
    <lineage>
        <taxon>Eukaryota</taxon>
        <taxon>Fungi</taxon>
        <taxon>Dikarya</taxon>
        <taxon>Ascomycota</taxon>
        <taxon>Pezizomycotina</taxon>
        <taxon>Sordariomycetes</taxon>
        <taxon>Hypocreomycetidae</taxon>
        <taxon>Glomerellales</taxon>
        <taxon>Plectosphaerellaceae</taxon>
        <taxon>Plectosphaerella</taxon>
    </lineage>
</organism>
<gene>
    <name evidence="2" type="ORF">B0T11DRAFT_63941</name>
</gene>
<sequence length="252" mass="27356">MKMTAAAVLSLLVHFTATAPLPTVADQSADKLNPGALQAINDDDTTIFFETANSFHSKIRRSDLRPDGNQVGVRQPIHLRRLITLPILHVPNQVEVKDTDENIAELSGVPVPGYDKTWPSSKVGLDSIISTGGVAEVTADDDSVGFGRKVHNFYGPLNDKLGISKHSEGPEQEGSFPCSEWLRVSMAGWPFFGNKKYEDCAAKELGNPVKLAARDDIDSVDTSSRAFDCEKHSGNPLHSLVSLFRAVGCSKR</sequence>